<dbReference type="RefSeq" id="WP_170915355.1">
    <property type="nucleotide sequence ID" value="NZ_MVGR01000002.1"/>
</dbReference>
<evidence type="ECO:0000313" key="3">
    <source>
        <dbReference type="EMBL" id="OPF19764.1"/>
    </source>
</evidence>
<dbReference type="Pfam" id="PF19247">
    <property type="entry name" value="DUF5895"/>
    <property type="match status" value="1"/>
</dbReference>
<feature type="region of interest" description="Disordered" evidence="1">
    <location>
        <begin position="282"/>
        <end position="312"/>
    </location>
</feature>
<protein>
    <recommendedName>
        <fullName evidence="2">DUF5895 domain-containing protein</fullName>
    </recommendedName>
</protein>
<evidence type="ECO:0000313" key="4">
    <source>
        <dbReference type="Proteomes" id="UP000189835"/>
    </source>
</evidence>
<dbReference type="Proteomes" id="UP000189835">
    <property type="component" value="Unassembled WGS sequence"/>
</dbReference>
<dbReference type="InterPro" id="IPR045414">
    <property type="entry name" value="DUF5895"/>
</dbReference>
<reference evidence="3 4" key="1">
    <citation type="submission" date="2017-02" db="EMBL/GenBank/DDBJ databases">
        <title>Genome sequence of Microcystis aeruginosa KW.</title>
        <authorList>
            <person name="Oh H.-M."/>
            <person name="Ahn C.-Y."/>
            <person name="Jeong H."/>
            <person name="Srivastava A."/>
            <person name="Lee H.-G."/>
            <person name="Kang S.-R."/>
        </authorList>
    </citation>
    <scope>NUCLEOTIDE SEQUENCE [LARGE SCALE GENOMIC DNA]</scope>
    <source>
        <strain evidence="3 4">KW</strain>
    </source>
</reference>
<sequence length="328" mass="35727">MTVATDLRGEFDGETVPLNSLAFCQILNPPNLPLAQLKKLGDSCHWGLFVPNDQAQKVNFTPDESFTPVQVTFGDEGNERTVEGWLAKRVRLAVIHRSNGIDVQEKSSNGWRTLGAAYRGGTLTALGLKAEADKETYRFRTRYLILLLDKDNQPLHDVPLSLGLGRGPGGSIGEELRAFRSEVDLAYREYADVSGVQLSDSAISRTALSIELGLHKGKAPFVCPKRRSKATADSSGIVEEVARHERTVTLVSEPLQSWLIPKESETGKLIRSLFEQYQGFGSSAVGDETAPPGAETVGEPSLPDDGEPDPTFDRAAIALAPYTDDIDF</sequence>
<dbReference type="AlphaFoldDB" id="A0A1V4BYG0"/>
<proteinExistence type="predicted"/>
<feature type="domain" description="DUF5895" evidence="2">
    <location>
        <begin position="30"/>
        <end position="179"/>
    </location>
</feature>
<accession>A0A1V4BYG0</accession>
<name>A0A1V4BYG0_MICAE</name>
<evidence type="ECO:0000259" key="2">
    <source>
        <dbReference type="Pfam" id="PF19247"/>
    </source>
</evidence>
<comment type="caution">
    <text evidence="3">The sequence shown here is derived from an EMBL/GenBank/DDBJ whole genome shotgun (WGS) entry which is preliminary data.</text>
</comment>
<organism evidence="3 4">
    <name type="scientific">Microcystis aeruginosa KW</name>
    <dbReference type="NCBI Taxonomy" id="1960155"/>
    <lineage>
        <taxon>Bacteria</taxon>
        <taxon>Bacillati</taxon>
        <taxon>Cyanobacteriota</taxon>
        <taxon>Cyanophyceae</taxon>
        <taxon>Oscillatoriophycideae</taxon>
        <taxon>Chroococcales</taxon>
        <taxon>Microcystaceae</taxon>
        <taxon>Microcystis</taxon>
    </lineage>
</organism>
<dbReference type="EMBL" id="MVGR01000002">
    <property type="protein sequence ID" value="OPF19764.1"/>
    <property type="molecule type" value="Genomic_DNA"/>
</dbReference>
<gene>
    <name evidence="3" type="ORF">B1L04_02980</name>
</gene>
<evidence type="ECO:0000256" key="1">
    <source>
        <dbReference type="SAM" id="MobiDB-lite"/>
    </source>
</evidence>